<sequence length="458" mass="52417">MAYSDAAEMSGLLPEAVQQKVEQWATPTKSPHERLALLSEISKKEIRRAQVDYPGMPALEKAFVKVLEETLFYSTPESMGSLQAIAESKFATEIETLSFCGVRFTTGAVIHKSRFYVQSQRLVWEDALRRGREQSQFRESGKYLKQLTGLLARFPRLRHIRYYPVPLDRHFGQWTERTVWSDVTDWGIGKKKKIQSWERVDDDLYSRDSFAPDLKELFAALSTSGLKLETFATPFAGNEAYWHSISARNLLSIDPAYRELVFKDLKNLSCNIKQLAEGGIVVQDLLSSCPNLQTLDLSLYADYVPEHRYIDDKEFFNPLWHQGPALGTVPLPKPRDLRLTFDLGLYTRVEDILRIFTEQENGLRGIRKLGLAYVTLAKGTWPELLTQLGKVLDLEILWIISPREGRNAGRSIQGTTIPEHVLKAAAKQVKVHHDFAPFEFDWVTKGEHAQYKSFTIFE</sequence>
<proteinExistence type="predicted"/>
<accession>A0A6A6QFR4</accession>
<dbReference type="EMBL" id="MU004196">
    <property type="protein sequence ID" value="KAF2491248.1"/>
    <property type="molecule type" value="Genomic_DNA"/>
</dbReference>
<protein>
    <submittedName>
        <fullName evidence="1">Uncharacterized protein</fullName>
    </submittedName>
</protein>
<reference evidence="1" key="1">
    <citation type="journal article" date="2020" name="Stud. Mycol.">
        <title>101 Dothideomycetes genomes: a test case for predicting lifestyles and emergence of pathogens.</title>
        <authorList>
            <person name="Haridas S."/>
            <person name="Albert R."/>
            <person name="Binder M."/>
            <person name="Bloem J."/>
            <person name="Labutti K."/>
            <person name="Salamov A."/>
            <person name="Andreopoulos B."/>
            <person name="Baker S."/>
            <person name="Barry K."/>
            <person name="Bills G."/>
            <person name="Bluhm B."/>
            <person name="Cannon C."/>
            <person name="Castanera R."/>
            <person name="Culley D."/>
            <person name="Daum C."/>
            <person name="Ezra D."/>
            <person name="Gonzalez J."/>
            <person name="Henrissat B."/>
            <person name="Kuo A."/>
            <person name="Liang C."/>
            <person name="Lipzen A."/>
            <person name="Lutzoni F."/>
            <person name="Magnuson J."/>
            <person name="Mondo S."/>
            <person name="Nolan M."/>
            <person name="Ohm R."/>
            <person name="Pangilinan J."/>
            <person name="Park H.-J."/>
            <person name="Ramirez L."/>
            <person name="Alfaro M."/>
            <person name="Sun H."/>
            <person name="Tritt A."/>
            <person name="Yoshinaga Y."/>
            <person name="Zwiers L.-H."/>
            <person name="Turgeon B."/>
            <person name="Goodwin S."/>
            <person name="Spatafora J."/>
            <person name="Crous P."/>
            <person name="Grigoriev I."/>
        </authorList>
    </citation>
    <scope>NUCLEOTIDE SEQUENCE</scope>
    <source>
        <strain evidence="1">CBS 269.34</strain>
    </source>
</reference>
<evidence type="ECO:0000313" key="1">
    <source>
        <dbReference type="EMBL" id="KAF2491248.1"/>
    </source>
</evidence>
<dbReference type="AlphaFoldDB" id="A0A6A6QFR4"/>
<name>A0A6A6QFR4_9PEZI</name>
<organism evidence="1 2">
    <name type="scientific">Lophium mytilinum</name>
    <dbReference type="NCBI Taxonomy" id="390894"/>
    <lineage>
        <taxon>Eukaryota</taxon>
        <taxon>Fungi</taxon>
        <taxon>Dikarya</taxon>
        <taxon>Ascomycota</taxon>
        <taxon>Pezizomycotina</taxon>
        <taxon>Dothideomycetes</taxon>
        <taxon>Pleosporomycetidae</taxon>
        <taxon>Mytilinidiales</taxon>
        <taxon>Mytilinidiaceae</taxon>
        <taxon>Lophium</taxon>
    </lineage>
</organism>
<evidence type="ECO:0000313" key="2">
    <source>
        <dbReference type="Proteomes" id="UP000799750"/>
    </source>
</evidence>
<dbReference type="Proteomes" id="UP000799750">
    <property type="component" value="Unassembled WGS sequence"/>
</dbReference>
<gene>
    <name evidence="1" type="ORF">BU16DRAFT_566160</name>
</gene>
<dbReference type="OrthoDB" id="3792931at2759"/>
<keyword evidence="2" id="KW-1185">Reference proteome</keyword>